<protein>
    <submittedName>
        <fullName evidence="10">Tyrosine-specific transport protein</fullName>
    </submittedName>
</protein>
<sequence>MLALPVLTSLGGFVPSMVIFLLCWLFMAGTGLLFLEVCHWMNGDTNIVSMAGKTLGKGGKAFAWLLYLFMFYCLTLAYIVGCGNLVTEILPLPAWAGSLVFVAVFSPAVFFGARVVGRVNSLLMVGLLVSYFVFVAIGIPYVNVENLKHIDWPSSLLALPVAFTSFAYQGIIPTLSRYMEFNIRKTRSAILLGSFLPFAAYVIWQWLILGIVPTFSENGLADTLEVGGNAVDPLKFFIKHSSVYTVGQFFAFFALTTSFYGVTLGLLDFLADGLDIKKDAKGKFFLSMLVFVPPLFLAVSYPRVFLTSLEYAGGYGSALLLGLLPILMVWSGRYCQKLPSKYSLFGGRITLVLMLLFVIFEIIFETAHLIFH</sequence>
<keyword evidence="11" id="KW-1185">Reference proteome</keyword>
<evidence type="ECO:0000256" key="7">
    <source>
        <dbReference type="ARBA" id="ARBA00022989"/>
    </source>
</evidence>
<feature type="transmembrane region" description="Helical" evidence="9">
    <location>
        <begin position="92"/>
        <end position="110"/>
    </location>
</feature>
<evidence type="ECO:0000256" key="1">
    <source>
        <dbReference type="ARBA" id="ARBA00004429"/>
    </source>
</evidence>
<evidence type="ECO:0000313" key="11">
    <source>
        <dbReference type="Proteomes" id="UP000001505"/>
    </source>
</evidence>
<keyword evidence="7 9" id="KW-1133">Transmembrane helix</keyword>
<keyword evidence="8 9" id="KW-0472">Membrane</keyword>
<evidence type="ECO:0000256" key="2">
    <source>
        <dbReference type="ARBA" id="ARBA00022448"/>
    </source>
</evidence>
<dbReference type="InterPro" id="IPR013059">
    <property type="entry name" value="Trp_tyr_transpt"/>
</dbReference>
<evidence type="ECO:0000313" key="10">
    <source>
        <dbReference type="EMBL" id="ADI37789.1"/>
    </source>
</evidence>
<dbReference type="PANTHER" id="PTHR32195">
    <property type="entry name" value="OS07G0662800 PROTEIN"/>
    <property type="match status" value="1"/>
</dbReference>
<dbReference type="Gene3D" id="1.20.1740.10">
    <property type="entry name" value="Amino acid/polyamine transporter I"/>
    <property type="match status" value="1"/>
</dbReference>
<dbReference type="GO" id="GO:0003333">
    <property type="term" value="P:amino acid transmembrane transport"/>
    <property type="evidence" value="ECO:0007669"/>
    <property type="project" value="InterPro"/>
</dbReference>
<evidence type="ECO:0000256" key="8">
    <source>
        <dbReference type="ARBA" id="ARBA00023136"/>
    </source>
</evidence>
<evidence type="ECO:0000256" key="5">
    <source>
        <dbReference type="ARBA" id="ARBA00022692"/>
    </source>
</evidence>
<comment type="subcellular location">
    <subcellularLocation>
        <location evidence="1">Cell inner membrane</location>
        <topology evidence="1">Multi-pass membrane protein</topology>
    </subcellularLocation>
</comment>
<evidence type="ECO:0000256" key="3">
    <source>
        <dbReference type="ARBA" id="ARBA00022475"/>
    </source>
</evidence>
<dbReference type="Proteomes" id="UP000001505">
    <property type="component" value="Chromosome"/>
</dbReference>
<dbReference type="eggNOG" id="COG0814">
    <property type="taxonomic scope" value="Bacteria"/>
</dbReference>
<keyword evidence="2" id="KW-0813">Transport</keyword>
<dbReference type="PANTHER" id="PTHR32195:SF26">
    <property type="entry name" value="TRYPTOPHAN OR TYROSINE TRANSPORTER PROTEIN"/>
    <property type="match status" value="1"/>
</dbReference>
<feature type="transmembrane region" description="Helical" evidence="9">
    <location>
        <begin position="283"/>
        <end position="301"/>
    </location>
</feature>
<evidence type="ECO:0000256" key="4">
    <source>
        <dbReference type="ARBA" id="ARBA00022519"/>
    </source>
</evidence>
<dbReference type="EMBL" id="CP001928">
    <property type="protein sequence ID" value="ADI37789.1"/>
    <property type="molecule type" value="Genomic_DNA"/>
</dbReference>
<feature type="transmembrane region" description="Helical" evidence="9">
    <location>
        <begin position="61"/>
        <end position="80"/>
    </location>
</feature>
<dbReference type="AlphaFoldDB" id="D6YUH8"/>
<dbReference type="GO" id="GO:0005886">
    <property type="term" value="C:plasma membrane"/>
    <property type="evidence" value="ECO:0007669"/>
    <property type="project" value="UniProtKB-SubCell"/>
</dbReference>
<gene>
    <name evidence="10" type="primary">tyrP3</name>
    <name evidence="10" type="ordered locus">wcw_0417</name>
</gene>
<evidence type="ECO:0000256" key="9">
    <source>
        <dbReference type="SAM" id="Phobius"/>
    </source>
</evidence>
<feature type="transmembrane region" description="Helical" evidence="9">
    <location>
        <begin position="249"/>
        <end position="271"/>
    </location>
</feature>
<dbReference type="STRING" id="716544.wcw_0417"/>
<dbReference type="HOGENOM" id="CLU_038102_1_0_0"/>
<keyword evidence="6" id="KW-0029">Amino-acid transport</keyword>
<feature type="transmembrane region" description="Helical" evidence="9">
    <location>
        <begin position="188"/>
        <end position="208"/>
    </location>
</feature>
<proteinExistence type="predicted"/>
<dbReference type="InterPro" id="IPR018227">
    <property type="entry name" value="Amino_acid_transport_2"/>
</dbReference>
<feature type="transmembrane region" description="Helical" evidence="9">
    <location>
        <begin position="154"/>
        <end position="176"/>
    </location>
</feature>
<evidence type="ECO:0000256" key="6">
    <source>
        <dbReference type="ARBA" id="ARBA00022970"/>
    </source>
</evidence>
<feature type="transmembrane region" description="Helical" evidence="9">
    <location>
        <begin position="12"/>
        <end position="40"/>
    </location>
</feature>
<name>D6YUH8_WADCW</name>
<dbReference type="Pfam" id="PF03222">
    <property type="entry name" value="Trp_Tyr_perm"/>
    <property type="match status" value="1"/>
</dbReference>
<keyword evidence="5 9" id="KW-0812">Transmembrane</keyword>
<reference evidence="10 11" key="1">
    <citation type="journal article" date="2010" name="PLoS ONE">
        <title>The Waddlia genome: a window into chlamydial biology.</title>
        <authorList>
            <person name="Bertelli C."/>
            <person name="Collyn F."/>
            <person name="Croxatto A."/>
            <person name="Ruckert C."/>
            <person name="Polkinghorne A."/>
            <person name="Kebbi-Beghdadi C."/>
            <person name="Goesmann A."/>
            <person name="Vaughan L."/>
            <person name="Greub G."/>
        </authorList>
    </citation>
    <scope>NUCLEOTIDE SEQUENCE [LARGE SCALE GENOMIC DNA]</scope>
    <source>
        <strain evidence="11">ATCC VR-1470 / WSU 86-1044</strain>
    </source>
</reference>
<dbReference type="GO" id="GO:0015173">
    <property type="term" value="F:aromatic amino acid transmembrane transporter activity"/>
    <property type="evidence" value="ECO:0007669"/>
    <property type="project" value="InterPro"/>
</dbReference>
<keyword evidence="4" id="KW-0997">Cell inner membrane</keyword>
<keyword evidence="3" id="KW-1003">Cell membrane</keyword>
<feature type="transmembrane region" description="Helical" evidence="9">
    <location>
        <begin position="313"/>
        <end position="330"/>
    </location>
</feature>
<accession>D6YUH8</accession>
<dbReference type="KEGG" id="wch:wcw_0417"/>
<feature type="transmembrane region" description="Helical" evidence="9">
    <location>
        <begin position="122"/>
        <end position="142"/>
    </location>
</feature>
<dbReference type="PRINTS" id="PR00166">
    <property type="entry name" value="AROAAPRMEASE"/>
</dbReference>
<feature type="transmembrane region" description="Helical" evidence="9">
    <location>
        <begin position="351"/>
        <end position="371"/>
    </location>
</feature>
<organism evidence="10 11">
    <name type="scientific">Waddlia chondrophila (strain ATCC VR-1470 / WSU 86-1044)</name>
    <dbReference type="NCBI Taxonomy" id="716544"/>
    <lineage>
        <taxon>Bacteria</taxon>
        <taxon>Pseudomonadati</taxon>
        <taxon>Chlamydiota</taxon>
        <taxon>Chlamydiia</taxon>
        <taxon>Parachlamydiales</taxon>
        <taxon>Waddliaceae</taxon>
        <taxon>Waddlia</taxon>
    </lineage>
</organism>